<name>A0A016TME8_9BILA</name>
<protein>
    <submittedName>
        <fullName evidence="1">Uncharacterized protein</fullName>
    </submittedName>
</protein>
<reference evidence="2" key="1">
    <citation type="journal article" date="2015" name="Nat. Genet.">
        <title>The genome and transcriptome of the zoonotic hookworm Ancylostoma ceylanicum identify infection-specific gene families.</title>
        <authorList>
            <person name="Schwarz E.M."/>
            <person name="Hu Y."/>
            <person name="Antoshechkin I."/>
            <person name="Miller M.M."/>
            <person name="Sternberg P.W."/>
            <person name="Aroian R.V."/>
        </authorList>
    </citation>
    <scope>NUCLEOTIDE SEQUENCE</scope>
    <source>
        <strain evidence="2">HY135</strain>
    </source>
</reference>
<evidence type="ECO:0000313" key="1">
    <source>
        <dbReference type="EMBL" id="EYC03905.1"/>
    </source>
</evidence>
<gene>
    <name evidence="1" type="primary">Acey_s0091.g2488</name>
    <name evidence="1" type="ORF">Y032_0091g2488</name>
</gene>
<organism evidence="1 2">
    <name type="scientific">Ancylostoma ceylanicum</name>
    <dbReference type="NCBI Taxonomy" id="53326"/>
    <lineage>
        <taxon>Eukaryota</taxon>
        <taxon>Metazoa</taxon>
        <taxon>Ecdysozoa</taxon>
        <taxon>Nematoda</taxon>
        <taxon>Chromadorea</taxon>
        <taxon>Rhabditida</taxon>
        <taxon>Rhabditina</taxon>
        <taxon>Rhabditomorpha</taxon>
        <taxon>Strongyloidea</taxon>
        <taxon>Ancylostomatidae</taxon>
        <taxon>Ancylostomatinae</taxon>
        <taxon>Ancylostoma</taxon>
    </lineage>
</organism>
<keyword evidence="2" id="KW-1185">Reference proteome</keyword>
<accession>A0A016TME8</accession>
<dbReference type="Proteomes" id="UP000024635">
    <property type="component" value="Unassembled WGS sequence"/>
</dbReference>
<sequence>MEGLEKYSELQTAVEEGRTAARRSWVETQGPCMLAPLVYGRLEFTLIFWSVGDVFQPTLNPRLLHPGIVRL</sequence>
<comment type="caution">
    <text evidence="1">The sequence shown here is derived from an EMBL/GenBank/DDBJ whole genome shotgun (WGS) entry which is preliminary data.</text>
</comment>
<evidence type="ECO:0000313" key="2">
    <source>
        <dbReference type="Proteomes" id="UP000024635"/>
    </source>
</evidence>
<dbReference type="EMBL" id="JARK01001427">
    <property type="protein sequence ID" value="EYC03905.1"/>
    <property type="molecule type" value="Genomic_DNA"/>
</dbReference>
<dbReference type="AlphaFoldDB" id="A0A016TME8"/>
<proteinExistence type="predicted"/>